<keyword evidence="1" id="KW-0472">Membrane</keyword>
<comment type="caution">
    <text evidence="2">The sequence shown here is derived from an EMBL/GenBank/DDBJ whole genome shotgun (WGS) entry which is preliminary data.</text>
</comment>
<sequence>MFIPMIYSCDAAILDEKKELKINVVYYKLQLEGGPNIPLTCSNVQLVFGIPPSGRKLVLDTHCIHEGRVPSIIEIEDLMVEIKNATEFHRLFIIFVCATLFALTMCLESHHALWHAPPESLTRDVNWRQFLLDELMHGVLQASVGRRSQHSLDMQ</sequence>
<accession>A0A438HYS5</accession>
<organism evidence="2 3">
    <name type="scientific">Vitis vinifera</name>
    <name type="common">Grape</name>
    <dbReference type="NCBI Taxonomy" id="29760"/>
    <lineage>
        <taxon>Eukaryota</taxon>
        <taxon>Viridiplantae</taxon>
        <taxon>Streptophyta</taxon>
        <taxon>Embryophyta</taxon>
        <taxon>Tracheophyta</taxon>
        <taxon>Spermatophyta</taxon>
        <taxon>Magnoliopsida</taxon>
        <taxon>eudicotyledons</taxon>
        <taxon>Gunneridae</taxon>
        <taxon>Pentapetalae</taxon>
        <taxon>rosids</taxon>
        <taxon>Vitales</taxon>
        <taxon>Vitaceae</taxon>
        <taxon>Viteae</taxon>
        <taxon>Vitis</taxon>
    </lineage>
</organism>
<protein>
    <submittedName>
        <fullName evidence="2">Uncharacterized protein</fullName>
    </submittedName>
</protein>
<evidence type="ECO:0000256" key="1">
    <source>
        <dbReference type="SAM" id="Phobius"/>
    </source>
</evidence>
<keyword evidence="1" id="KW-0812">Transmembrane</keyword>
<gene>
    <name evidence="2" type="ORF">CK203_043587</name>
</gene>
<dbReference type="Proteomes" id="UP000288805">
    <property type="component" value="Unassembled WGS sequence"/>
</dbReference>
<reference evidence="2 3" key="1">
    <citation type="journal article" date="2018" name="PLoS Genet.">
        <title>Population sequencing reveals clonal diversity and ancestral inbreeding in the grapevine cultivar Chardonnay.</title>
        <authorList>
            <person name="Roach M.J."/>
            <person name="Johnson D.L."/>
            <person name="Bohlmann J."/>
            <person name="van Vuuren H.J."/>
            <person name="Jones S.J."/>
            <person name="Pretorius I.S."/>
            <person name="Schmidt S.A."/>
            <person name="Borneman A.R."/>
        </authorList>
    </citation>
    <scope>NUCLEOTIDE SEQUENCE [LARGE SCALE GENOMIC DNA]</scope>
    <source>
        <strain evidence="3">cv. Chardonnay</strain>
        <tissue evidence="2">Leaf</tissue>
    </source>
</reference>
<evidence type="ECO:0000313" key="2">
    <source>
        <dbReference type="EMBL" id="RVW89530.1"/>
    </source>
</evidence>
<feature type="transmembrane region" description="Helical" evidence="1">
    <location>
        <begin position="88"/>
        <end position="107"/>
    </location>
</feature>
<dbReference type="EMBL" id="QGNW01000163">
    <property type="protein sequence ID" value="RVW89530.1"/>
    <property type="molecule type" value="Genomic_DNA"/>
</dbReference>
<evidence type="ECO:0000313" key="3">
    <source>
        <dbReference type="Proteomes" id="UP000288805"/>
    </source>
</evidence>
<name>A0A438HYS5_VITVI</name>
<dbReference type="AlphaFoldDB" id="A0A438HYS5"/>
<proteinExistence type="predicted"/>
<keyword evidence="1" id="KW-1133">Transmembrane helix</keyword>